<protein>
    <recommendedName>
        <fullName evidence="8">Peptidase S1 domain-containing protein</fullName>
    </recommendedName>
</protein>
<dbReference type="EMBL" id="JAHXZJ010000374">
    <property type="protein sequence ID" value="KAH0560538.1"/>
    <property type="molecule type" value="Genomic_DNA"/>
</dbReference>
<dbReference type="GO" id="GO:0004252">
    <property type="term" value="F:serine-type endopeptidase activity"/>
    <property type="evidence" value="ECO:0007669"/>
    <property type="project" value="InterPro"/>
</dbReference>
<evidence type="ECO:0000313" key="10">
    <source>
        <dbReference type="Proteomes" id="UP000826195"/>
    </source>
</evidence>
<feature type="signal peptide" evidence="7">
    <location>
        <begin position="1"/>
        <end position="21"/>
    </location>
</feature>
<feature type="domain" description="Peptidase S1" evidence="8">
    <location>
        <begin position="38"/>
        <end position="273"/>
    </location>
</feature>
<feature type="region of interest" description="Disordered" evidence="6">
    <location>
        <begin position="470"/>
        <end position="518"/>
    </location>
</feature>
<evidence type="ECO:0000256" key="7">
    <source>
        <dbReference type="SAM" id="SignalP"/>
    </source>
</evidence>
<dbReference type="CDD" id="cd00190">
    <property type="entry name" value="Tryp_SPc"/>
    <property type="match status" value="1"/>
</dbReference>
<gene>
    <name evidence="9" type="ORF">KQX54_005599</name>
</gene>
<keyword evidence="10" id="KW-1185">Reference proteome</keyword>
<dbReference type="InterPro" id="IPR043504">
    <property type="entry name" value="Peptidase_S1_PA_chymotrypsin"/>
</dbReference>
<dbReference type="InterPro" id="IPR001254">
    <property type="entry name" value="Trypsin_dom"/>
</dbReference>
<feature type="chain" id="PRO_5043406475" description="Peptidase S1 domain-containing protein" evidence="7">
    <location>
        <begin position="22"/>
        <end position="518"/>
    </location>
</feature>
<dbReference type="PANTHER" id="PTHR24252">
    <property type="entry name" value="ACROSIN-RELATED"/>
    <property type="match status" value="1"/>
</dbReference>
<reference evidence="9 10" key="1">
    <citation type="journal article" date="2021" name="J. Hered.">
        <title>A chromosome-level genome assembly of the parasitoid wasp, Cotesia glomerata (Hymenoptera: Braconidae).</title>
        <authorList>
            <person name="Pinto B.J."/>
            <person name="Weis J.J."/>
            <person name="Gamble T."/>
            <person name="Ode P.J."/>
            <person name="Paul R."/>
            <person name="Zaspel J.M."/>
        </authorList>
    </citation>
    <scope>NUCLEOTIDE SEQUENCE [LARGE SCALE GENOMIC DNA]</scope>
    <source>
        <strain evidence="9">CgM1</strain>
    </source>
</reference>
<keyword evidence="2 5" id="KW-0378">Hydrolase</keyword>
<dbReference type="PANTHER" id="PTHR24252:SF7">
    <property type="entry name" value="HYALIN"/>
    <property type="match status" value="1"/>
</dbReference>
<dbReference type="PROSITE" id="PS00135">
    <property type="entry name" value="TRYPSIN_SER"/>
    <property type="match status" value="1"/>
</dbReference>
<dbReference type="InterPro" id="IPR033116">
    <property type="entry name" value="TRYPSIN_SER"/>
</dbReference>
<dbReference type="GO" id="GO:0006508">
    <property type="term" value="P:proteolysis"/>
    <property type="evidence" value="ECO:0007669"/>
    <property type="project" value="UniProtKB-KW"/>
</dbReference>
<dbReference type="SUPFAM" id="SSF50494">
    <property type="entry name" value="Trypsin-like serine proteases"/>
    <property type="match status" value="1"/>
</dbReference>
<keyword evidence="1 5" id="KW-0645">Protease</keyword>
<evidence type="ECO:0000256" key="5">
    <source>
        <dbReference type="RuleBase" id="RU363034"/>
    </source>
</evidence>
<dbReference type="PROSITE" id="PS50240">
    <property type="entry name" value="TRYPSIN_DOM"/>
    <property type="match status" value="1"/>
</dbReference>
<dbReference type="PRINTS" id="PR00722">
    <property type="entry name" value="CHYMOTRYPSIN"/>
</dbReference>
<dbReference type="AlphaFoldDB" id="A0AAV7IV02"/>
<comment type="caution">
    <text evidence="9">The sequence shown here is derived from an EMBL/GenBank/DDBJ whole genome shotgun (WGS) entry which is preliminary data.</text>
</comment>
<evidence type="ECO:0000256" key="6">
    <source>
        <dbReference type="SAM" id="MobiDB-lite"/>
    </source>
</evidence>
<keyword evidence="4" id="KW-1015">Disulfide bond</keyword>
<dbReference type="Pfam" id="PF00089">
    <property type="entry name" value="Trypsin"/>
    <property type="match status" value="1"/>
</dbReference>
<evidence type="ECO:0000256" key="2">
    <source>
        <dbReference type="ARBA" id="ARBA00022801"/>
    </source>
</evidence>
<dbReference type="PROSITE" id="PS00134">
    <property type="entry name" value="TRYPSIN_HIS"/>
    <property type="match status" value="1"/>
</dbReference>
<dbReference type="Gene3D" id="2.40.10.10">
    <property type="entry name" value="Trypsin-like serine proteases"/>
    <property type="match status" value="1"/>
</dbReference>
<dbReference type="InterPro" id="IPR001314">
    <property type="entry name" value="Peptidase_S1A"/>
</dbReference>
<evidence type="ECO:0000256" key="4">
    <source>
        <dbReference type="ARBA" id="ARBA00023157"/>
    </source>
</evidence>
<dbReference type="Proteomes" id="UP000826195">
    <property type="component" value="Unassembled WGS sequence"/>
</dbReference>
<organism evidence="9 10">
    <name type="scientific">Cotesia glomerata</name>
    <name type="common">Lepidopteran parasitic wasp</name>
    <name type="synonym">Apanteles glomeratus</name>
    <dbReference type="NCBI Taxonomy" id="32391"/>
    <lineage>
        <taxon>Eukaryota</taxon>
        <taxon>Metazoa</taxon>
        <taxon>Ecdysozoa</taxon>
        <taxon>Arthropoda</taxon>
        <taxon>Hexapoda</taxon>
        <taxon>Insecta</taxon>
        <taxon>Pterygota</taxon>
        <taxon>Neoptera</taxon>
        <taxon>Endopterygota</taxon>
        <taxon>Hymenoptera</taxon>
        <taxon>Apocrita</taxon>
        <taxon>Ichneumonoidea</taxon>
        <taxon>Braconidae</taxon>
        <taxon>Microgastrinae</taxon>
        <taxon>Cotesia</taxon>
    </lineage>
</organism>
<evidence type="ECO:0000259" key="8">
    <source>
        <dbReference type="PROSITE" id="PS50240"/>
    </source>
</evidence>
<accession>A0AAV7IV02</accession>
<feature type="compositionally biased region" description="Low complexity" evidence="6">
    <location>
        <begin position="494"/>
        <end position="511"/>
    </location>
</feature>
<proteinExistence type="predicted"/>
<name>A0AAV7IV02_COTGL</name>
<dbReference type="SMART" id="SM00020">
    <property type="entry name" value="Tryp_SPc"/>
    <property type="match status" value="1"/>
</dbReference>
<evidence type="ECO:0000256" key="1">
    <source>
        <dbReference type="ARBA" id="ARBA00022670"/>
    </source>
</evidence>
<sequence length="518" mass="57473">MYLSTWCLLIILCSGSSHVSGAQKIAVLNRNARWTGRIVNGEKATYAQFPFIASLQKRWTIVQHFCGATIITDRWVLTAAHCVVRDKTLVPQWGLVVVAGETNIYTYHSYHRQIRNADQLVVNPRFDMKSLANDIALISLQAPFVFSTSLQPIPLSKSTPSAGTNCTVAGWGHLSENNRSSVHELMYVHLPIISYDFCGKLLWGIVNMHPSIICAGYIEGGKDACQGDSGGPLVCGDLLVGIVSGGRGCARPKLPGFYTNVAYYRRWIDQVLRSNGKNHSYNGFHRHPASALAASISACLVYILSYMQFFTNPFQGLVVVQKDTCSPVTVIDDIGYQYLKDKNCVSLYHGSKQRDYYQLPGELIKASEVENVEVKFLSAKKLRERNRDAAEGDDILAFDDRESSSLNETMDHSQQNEVSSAYNLAESVASSETFDSQSSSPSEVPSSFMDVETPAKNIFKVPSNKVHSSAKDYNNYKVNRSDASSEEFDNRTIYSDSDLSYSTTSPSVVNSKNKKKYL</sequence>
<dbReference type="FunFam" id="2.40.10.10:FF:000034">
    <property type="entry name" value="Eupolytin"/>
    <property type="match status" value="1"/>
</dbReference>
<evidence type="ECO:0000256" key="3">
    <source>
        <dbReference type="ARBA" id="ARBA00022825"/>
    </source>
</evidence>
<keyword evidence="7" id="KW-0732">Signal</keyword>
<dbReference type="InterPro" id="IPR018114">
    <property type="entry name" value="TRYPSIN_HIS"/>
</dbReference>
<evidence type="ECO:0000313" key="9">
    <source>
        <dbReference type="EMBL" id="KAH0560538.1"/>
    </source>
</evidence>
<dbReference type="InterPro" id="IPR009003">
    <property type="entry name" value="Peptidase_S1_PA"/>
</dbReference>
<keyword evidence="3 5" id="KW-0720">Serine protease</keyword>